<dbReference type="NCBIfam" id="NF000942">
    <property type="entry name" value="PRK00094.1-4"/>
    <property type="match status" value="1"/>
</dbReference>
<dbReference type="InterPro" id="IPR006168">
    <property type="entry name" value="G3P_DH_NAD-dep"/>
</dbReference>
<evidence type="ECO:0000256" key="12">
    <source>
        <dbReference type="PIRSR" id="PIRSR000114-2"/>
    </source>
</evidence>
<dbReference type="Pfam" id="PF01210">
    <property type="entry name" value="NAD_Gly3P_dh_N"/>
    <property type="match status" value="1"/>
</dbReference>
<feature type="binding site" evidence="12">
    <location>
        <position position="105"/>
    </location>
    <ligand>
        <name>substrate</name>
    </ligand>
</feature>
<dbReference type="GO" id="GO:0046168">
    <property type="term" value="P:glycerol-3-phosphate catabolic process"/>
    <property type="evidence" value="ECO:0007669"/>
    <property type="project" value="InterPro"/>
</dbReference>
<dbReference type="NCBIfam" id="NF000940">
    <property type="entry name" value="PRK00094.1-2"/>
    <property type="match status" value="1"/>
</dbReference>
<feature type="binding site" evidence="10">
    <location>
        <position position="12"/>
    </location>
    <ligand>
        <name>NADPH</name>
        <dbReference type="ChEBI" id="CHEBI:57783"/>
    </ligand>
</feature>
<feature type="binding site" evidence="10">
    <location>
        <position position="276"/>
    </location>
    <ligand>
        <name>NADPH</name>
        <dbReference type="ChEBI" id="CHEBI:57783"/>
    </ligand>
</feature>
<keyword evidence="8 10" id="KW-0594">Phospholipid biosynthesis</keyword>
<evidence type="ECO:0000259" key="17">
    <source>
        <dbReference type="Pfam" id="PF07479"/>
    </source>
</evidence>
<dbReference type="PRINTS" id="PR00077">
    <property type="entry name" value="GPDHDRGNASE"/>
</dbReference>
<feature type="binding site" evidence="10">
    <location>
        <position position="32"/>
    </location>
    <ligand>
        <name>NADPH</name>
        <dbReference type="ChEBI" id="CHEBI:57783"/>
    </ligand>
</feature>
<keyword evidence="2 10" id="KW-0444">Lipid biosynthesis</keyword>
<evidence type="ECO:0000259" key="16">
    <source>
        <dbReference type="Pfam" id="PF01210"/>
    </source>
</evidence>
<evidence type="ECO:0000256" key="5">
    <source>
        <dbReference type="ARBA" id="ARBA00023002"/>
    </source>
</evidence>
<dbReference type="InterPro" id="IPR011128">
    <property type="entry name" value="G3P_DH_NAD-dep_N"/>
</dbReference>
<evidence type="ECO:0000256" key="10">
    <source>
        <dbReference type="HAMAP-Rule" id="MF_00394"/>
    </source>
</evidence>
<reference evidence="18 19" key="1">
    <citation type="submission" date="2015-03" db="EMBL/GenBank/DDBJ databases">
        <title>Caedibacter varicaedens, whole genome shotgun sequence.</title>
        <authorList>
            <person name="Suzuki H."/>
            <person name="Dapper A.L."/>
            <person name="Gibson A.K."/>
            <person name="Jackson C."/>
            <person name="Lee H."/>
            <person name="Pejaver V.R."/>
            <person name="Doak T."/>
            <person name="Lynch M."/>
        </authorList>
    </citation>
    <scope>NUCLEOTIDE SEQUENCE [LARGE SCALE GENOMIC DNA]</scope>
</reference>
<dbReference type="FunFam" id="3.40.50.720:FF:000019">
    <property type="entry name" value="Glycerol-3-phosphate dehydrogenase [NAD(P)+]"/>
    <property type="match status" value="1"/>
</dbReference>
<comment type="catalytic activity">
    <reaction evidence="10 15">
        <text>sn-glycerol 3-phosphate + NADP(+) = dihydroxyacetone phosphate + NADPH + H(+)</text>
        <dbReference type="Rhea" id="RHEA:11096"/>
        <dbReference type="ChEBI" id="CHEBI:15378"/>
        <dbReference type="ChEBI" id="CHEBI:57597"/>
        <dbReference type="ChEBI" id="CHEBI:57642"/>
        <dbReference type="ChEBI" id="CHEBI:57783"/>
        <dbReference type="ChEBI" id="CHEBI:58349"/>
        <dbReference type="EC" id="1.1.1.94"/>
    </reaction>
</comment>
<sequence length="332" mass="35559">MTSVSILGGGAWGTALAFTCYKAGNITTLWIRDPQQAEKMLLSRENEKYLAGHVLPSGITITHSIEKAIESHILLLVCPAQNLRSFLESIKNIIPKDAYLVICSKGIELETSKLLSEVIAEILPGYCIGVLSGPTFAQDMAEGQPTAATLATKEITTARWLASSLSCPTFRLYPSSDVIGVELGGALKNVIAIAAGISSARNLGESARASLMTRGLSEIAHLGLAMGAQLETFMGLSGVGDIVLSCTSPQSRNMSFGLKIGRLDRFIPNDQNMSILTEGVFTAKAVQNLSASKDVELPIAKSIYRIIHQESPIDEEIKLLLSRPLKTEPFGV</sequence>
<keyword evidence="19" id="KW-1185">Reference proteome</keyword>
<dbReference type="GO" id="GO:0006650">
    <property type="term" value="P:glycerophospholipid metabolic process"/>
    <property type="evidence" value="ECO:0007669"/>
    <property type="project" value="UniProtKB-UniRule"/>
</dbReference>
<feature type="binding site" evidence="10">
    <location>
        <position position="252"/>
    </location>
    <ligand>
        <name>sn-glycerol 3-phosphate</name>
        <dbReference type="ChEBI" id="CHEBI:57597"/>
    </ligand>
</feature>
<evidence type="ECO:0000313" key="18">
    <source>
        <dbReference type="EMBL" id="GAO97790.1"/>
    </source>
</evidence>
<dbReference type="STRING" id="1629334.Cva_00430"/>
<evidence type="ECO:0000256" key="14">
    <source>
        <dbReference type="RuleBase" id="RU000437"/>
    </source>
</evidence>
<feature type="binding site" evidence="10">
    <location>
        <position position="135"/>
    </location>
    <ligand>
        <name>sn-glycerol 3-phosphate</name>
        <dbReference type="ChEBI" id="CHEBI:57597"/>
    </ligand>
</feature>
<dbReference type="InterPro" id="IPR036291">
    <property type="entry name" value="NAD(P)-bd_dom_sf"/>
</dbReference>
<feature type="binding site" evidence="10">
    <location>
        <position position="49"/>
    </location>
    <ligand>
        <name>NADPH</name>
        <dbReference type="ChEBI" id="CHEBI:57783"/>
    </ligand>
</feature>
<evidence type="ECO:0000256" key="3">
    <source>
        <dbReference type="ARBA" id="ARBA00022741"/>
    </source>
</evidence>
<evidence type="ECO:0000256" key="9">
    <source>
        <dbReference type="ARBA" id="ARBA00023264"/>
    </source>
</evidence>
<feature type="active site" description="Proton acceptor" evidence="10 11">
    <location>
        <position position="188"/>
    </location>
</feature>
<evidence type="ECO:0000256" key="6">
    <source>
        <dbReference type="ARBA" id="ARBA00023027"/>
    </source>
</evidence>
<feature type="binding site" evidence="10">
    <location>
        <position position="105"/>
    </location>
    <ligand>
        <name>NADPH</name>
        <dbReference type="ChEBI" id="CHEBI:57783"/>
    </ligand>
</feature>
<feature type="domain" description="Glycerol-3-phosphate dehydrogenase NAD-dependent N-terminal" evidence="16">
    <location>
        <begin position="4"/>
        <end position="156"/>
    </location>
</feature>
<evidence type="ECO:0000313" key="19">
    <source>
        <dbReference type="Proteomes" id="UP000036771"/>
    </source>
</evidence>
<dbReference type="PIRSF" id="PIRSF000114">
    <property type="entry name" value="Glycerol-3-P_dh"/>
    <property type="match status" value="1"/>
</dbReference>
<dbReference type="HAMAP" id="MF_00394">
    <property type="entry name" value="NAD_Glyc3P_dehydrog"/>
    <property type="match status" value="1"/>
</dbReference>
<comment type="catalytic activity">
    <reaction evidence="10">
        <text>sn-glycerol 3-phosphate + NAD(+) = dihydroxyacetone phosphate + NADH + H(+)</text>
        <dbReference type="Rhea" id="RHEA:11092"/>
        <dbReference type="ChEBI" id="CHEBI:15378"/>
        <dbReference type="ChEBI" id="CHEBI:57540"/>
        <dbReference type="ChEBI" id="CHEBI:57597"/>
        <dbReference type="ChEBI" id="CHEBI:57642"/>
        <dbReference type="ChEBI" id="CHEBI:57945"/>
        <dbReference type="EC" id="1.1.1.94"/>
    </reaction>
</comment>
<keyword evidence="4 10" id="KW-0521">NADP</keyword>
<dbReference type="GO" id="GO:0005829">
    <property type="term" value="C:cytosol"/>
    <property type="evidence" value="ECO:0007669"/>
    <property type="project" value="TreeGrafter"/>
</dbReference>
<feature type="binding site" evidence="10">
    <location>
        <position position="137"/>
    </location>
    <ligand>
        <name>NADPH</name>
        <dbReference type="ChEBI" id="CHEBI:57783"/>
    </ligand>
</feature>
<dbReference type="PANTHER" id="PTHR11728:SF1">
    <property type="entry name" value="GLYCEROL-3-PHOSPHATE DEHYDROGENASE [NAD(+)] 2, CHLOROPLASTIC"/>
    <property type="match status" value="1"/>
</dbReference>
<dbReference type="Gene3D" id="3.40.50.720">
    <property type="entry name" value="NAD(P)-binding Rossmann-like Domain"/>
    <property type="match status" value="1"/>
</dbReference>
<dbReference type="EMBL" id="BBVC01000018">
    <property type="protein sequence ID" value="GAO97790.1"/>
    <property type="molecule type" value="Genomic_DNA"/>
</dbReference>
<feature type="binding site" evidence="10">
    <location>
        <position position="278"/>
    </location>
    <ligand>
        <name>NADPH</name>
        <dbReference type="ChEBI" id="CHEBI:57783"/>
    </ligand>
</feature>
<dbReference type="PROSITE" id="PS00957">
    <property type="entry name" value="NAD_G3PDH"/>
    <property type="match status" value="1"/>
</dbReference>
<keyword evidence="5 10" id="KW-0560">Oxidoreductase</keyword>
<dbReference type="AlphaFoldDB" id="A0A0K8MB85"/>
<feature type="binding site" evidence="10">
    <location>
        <position position="188"/>
    </location>
    <ligand>
        <name>sn-glycerol 3-phosphate</name>
        <dbReference type="ChEBI" id="CHEBI:57597"/>
    </ligand>
</feature>
<feature type="binding site" evidence="13">
    <location>
        <position position="252"/>
    </location>
    <ligand>
        <name>NAD(+)</name>
        <dbReference type="ChEBI" id="CHEBI:57540"/>
    </ligand>
</feature>
<gene>
    <name evidence="10 18" type="primary">gpsA</name>
    <name evidence="18" type="ORF">Cva_00430</name>
</gene>
<keyword evidence="6 10" id="KW-0520">NAD</keyword>
<name>A0A0K8MB85_9PROT</name>
<comment type="similarity">
    <text evidence="1 10 14">Belongs to the NAD-dependent glycerol-3-phosphate dehydrogenase family.</text>
</comment>
<dbReference type="UniPathway" id="UPA00940"/>
<accession>A0A0K8MB85</accession>
<evidence type="ECO:0000256" key="8">
    <source>
        <dbReference type="ARBA" id="ARBA00023209"/>
    </source>
</evidence>
<dbReference type="GO" id="GO:0141152">
    <property type="term" value="F:glycerol-3-phosphate dehydrogenase (NAD+) activity"/>
    <property type="evidence" value="ECO:0007669"/>
    <property type="project" value="RHEA"/>
</dbReference>
<dbReference type="InterPro" id="IPR006109">
    <property type="entry name" value="G3P_DH_NAD-dep_C"/>
</dbReference>
<evidence type="ECO:0000256" key="1">
    <source>
        <dbReference type="ARBA" id="ARBA00011009"/>
    </source>
</evidence>
<dbReference type="EC" id="1.1.1.94" evidence="10"/>
<dbReference type="Gene3D" id="1.10.1040.10">
    <property type="entry name" value="N-(1-d-carboxylethyl)-l-norvaline Dehydrogenase, domain 2"/>
    <property type="match status" value="1"/>
</dbReference>
<feature type="binding site" evidence="13">
    <location>
        <begin position="8"/>
        <end position="13"/>
    </location>
    <ligand>
        <name>NAD(+)</name>
        <dbReference type="ChEBI" id="CHEBI:57540"/>
    </ligand>
</feature>
<comment type="caution">
    <text evidence="10">Lacks conserved residue(s) required for the propagation of feature annotation.</text>
</comment>
<feature type="domain" description="Glycerol-3-phosphate dehydrogenase NAD-dependent C-terminal" evidence="17">
    <location>
        <begin position="177"/>
        <end position="317"/>
    </location>
</feature>
<comment type="caution">
    <text evidence="18">The sequence shown here is derived from an EMBL/GenBank/DDBJ whole genome shotgun (WGS) entry which is preliminary data.</text>
</comment>
<feature type="binding site" evidence="10">
    <location>
        <position position="105"/>
    </location>
    <ligand>
        <name>sn-glycerol 3-phosphate</name>
        <dbReference type="ChEBI" id="CHEBI:57597"/>
    </ligand>
</feature>
<feature type="binding site" evidence="10">
    <location>
        <position position="251"/>
    </location>
    <ligand>
        <name>sn-glycerol 3-phosphate</name>
        <dbReference type="ChEBI" id="CHEBI:57597"/>
    </ligand>
</feature>
<feature type="binding site" evidence="13">
    <location>
        <position position="137"/>
    </location>
    <ligand>
        <name>NAD(+)</name>
        <dbReference type="ChEBI" id="CHEBI:57540"/>
    </ligand>
</feature>
<comment type="subcellular location">
    <subcellularLocation>
        <location evidence="10">Cytoplasm</location>
    </subcellularLocation>
</comment>
<dbReference type="GO" id="GO:0051287">
    <property type="term" value="F:NAD binding"/>
    <property type="evidence" value="ECO:0007669"/>
    <property type="project" value="InterPro"/>
</dbReference>
<organism evidence="18 19">
    <name type="scientific">Caedimonas varicaedens</name>
    <dbReference type="NCBI Taxonomy" id="1629334"/>
    <lineage>
        <taxon>Bacteria</taxon>
        <taxon>Pseudomonadati</taxon>
        <taxon>Pseudomonadota</taxon>
        <taxon>Alphaproteobacteria</taxon>
        <taxon>Holosporales</taxon>
        <taxon>Caedimonadaceae</taxon>
        <taxon>Caedimonas</taxon>
    </lineage>
</organism>
<evidence type="ECO:0000256" key="11">
    <source>
        <dbReference type="PIRSR" id="PIRSR000114-1"/>
    </source>
</evidence>
<evidence type="ECO:0000256" key="13">
    <source>
        <dbReference type="PIRSR" id="PIRSR000114-3"/>
    </source>
</evidence>
<dbReference type="GO" id="GO:0008654">
    <property type="term" value="P:phospholipid biosynthetic process"/>
    <property type="evidence" value="ECO:0007669"/>
    <property type="project" value="UniProtKB-KW"/>
</dbReference>
<feature type="binding site" evidence="12">
    <location>
        <begin position="252"/>
        <end position="253"/>
    </location>
    <ligand>
        <name>substrate</name>
    </ligand>
</feature>
<dbReference type="SUPFAM" id="SSF51735">
    <property type="entry name" value="NAD(P)-binding Rossmann-fold domains"/>
    <property type="match status" value="1"/>
</dbReference>
<comment type="pathway">
    <text evidence="10">Membrane lipid metabolism; glycerophospholipid metabolism.</text>
</comment>
<dbReference type="OrthoDB" id="9812273at2"/>
<keyword evidence="10" id="KW-0963">Cytoplasm</keyword>
<keyword evidence="9 10" id="KW-1208">Phospholipid metabolism</keyword>
<feature type="binding site" evidence="10">
    <location>
        <position position="252"/>
    </location>
    <ligand>
        <name>NADPH</name>
        <dbReference type="ChEBI" id="CHEBI:57783"/>
    </ligand>
</feature>
<comment type="function">
    <text evidence="10">Catalyzes the reduction of the glycolytic intermediate dihydroxyacetone phosphate (DHAP) to sn-glycerol 3-phosphate (G3P), the key precursor for phospholipid synthesis.</text>
</comment>
<evidence type="ECO:0000256" key="7">
    <source>
        <dbReference type="ARBA" id="ARBA00023098"/>
    </source>
</evidence>
<evidence type="ECO:0000256" key="2">
    <source>
        <dbReference type="ARBA" id="ARBA00022516"/>
    </source>
</evidence>
<feature type="binding site" evidence="10">
    <location>
        <position position="133"/>
    </location>
    <ligand>
        <name>sn-glycerol 3-phosphate</name>
        <dbReference type="ChEBI" id="CHEBI:57597"/>
    </ligand>
</feature>
<proteinExistence type="inferred from homology"/>
<evidence type="ECO:0000256" key="15">
    <source>
        <dbReference type="RuleBase" id="RU000439"/>
    </source>
</evidence>
<evidence type="ECO:0000256" key="4">
    <source>
        <dbReference type="ARBA" id="ARBA00022857"/>
    </source>
</evidence>
<dbReference type="InterPro" id="IPR008927">
    <property type="entry name" value="6-PGluconate_DH-like_C_sf"/>
</dbReference>
<protein>
    <recommendedName>
        <fullName evidence="10">Glycerol-3-phosphate dehydrogenase [NAD(P)+]</fullName>
        <ecNumber evidence="10">1.1.1.94</ecNumber>
    </recommendedName>
    <alternativeName>
        <fullName evidence="10">NAD(P)(+)-dependent glycerol-3-phosphate dehydrogenase</fullName>
    </alternativeName>
    <alternativeName>
        <fullName evidence="10">NAD(P)H-dependent dihydroxyacetone-phosphate reductase</fullName>
    </alternativeName>
</protein>
<dbReference type="PANTHER" id="PTHR11728">
    <property type="entry name" value="GLYCEROL-3-PHOSPHATE DEHYDROGENASE"/>
    <property type="match status" value="1"/>
</dbReference>
<keyword evidence="3 10" id="KW-0547">Nucleotide-binding</keyword>
<dbReference type="SUPFAM" id="SSF48179">
    <property type="entry name" value="6-phosphogluconate dehydrogenase C-terminal domain-like"/>
    <property type="match status" value="1"/>
</dbReference>
<dbReference type="Proteomes" id="UP000036771">
    <property type="component" value="Unassembled WGS sequence"/>
</dbReference>
<feature type="binding site" evidence="10">
    <location>
        <position position="253"/>
    </location>
    <ligand>
        <name>sn-glycerol 3-phosphate</name>
        <dbReference type="ChEBI" id="CHEBI:57597"/>
    </ligand>
</feature>
<dbReference type="Pfam" id="PF07479">
    <property type="entry name" value="NAD_Gly3P_dh_C"/>
    <property type="match status" value="1"/>
</dbReference>
<dbReference type="GO" id="GO:0141153">
    <property type="term" value="F:glycerol-3-phosphate dehydrogenase (NADP+) activity"/>
    <property type="evidence" value="ECO:0007669"/>
    <property type="project" value="RHEA"/>
</dbReference>
<dbReference type="GO" id="GO:0005975">
    <property type="term" value="P:carbohydrate metabolic process"/>
    <property type="evidence" value="ECO:0007669"/>
    <property type="project" value="InterPro"/>
</dbReference>
<dbReference type="InterPro" id="IPR013328">
    <property type="entry name" value="6PGD_dom2"/>
</dbReference>
<keyword evidence="7 10" id="KW-0443">Lipid metabolism</keyword>
<feature type="binding site" evidence="10">
    <location>
        <position position="241"/>
    </location>
    <ligand>
        <name>sn-glycerol 3-phosphate</name>
        <dbReference type="ChEBI" id="CHEBI:57597"/>
    </ligand>
</feature>
<dbReference type="GO" id="GO:0046167">
    <property type="term" value="P:glycerol-3-phosphate biosynthetic process"/>
    <property type="evidence" value="ECO:0007669"/>
    <property type="project" value="UniProtKB-UniRule"/>
</dbReference>